<dbReference type="InterPro" id="IPR045121">
    <property type="entry name" value="CoAse"/>
</dbReference>
<dbReference type="CDD" id="cd03426">
    <property type="entry name" value="NUDIX_CoAse_Nudt7"/>
    <property type="match status" value="1"/>
</dbReference>
<evidence type="ECO:0000259" key="7">
    <source>
        <dbReference type="PROSITE" id="PS51462"/>
    </source>
</evidence>
<evidence type="ECO:0000256" key="3">
    <source>
        <dbReference type="ARBA" id="ARBA00022723"/>
    </source>
</evidence>
<dbReference type="Proteomes" id="UP001596267">
    <property type="component" value="Unassembled WGS sequence"/>
</dbReference>
<protein>
    <submittedName>
        <fullName evidence="8">NUDIX hydrolase</fullName>
        <ecNumber evidence="8">3.6.1.55</ecNumber>
    </submittedName>
</protein>
<dbReference type="PANTHER" id="PTHR12992:SF11">
    <property type="entry name" value="MITOCHONDRIAL COENZYME A DIPHOSPHATASE NUDT8"/>
    <property type="match status" value="1"/>
</dbReference>
<evidence type="ECO:0000256" key="1">
    <source>
        <dbReference type="ARBA" id="ARBA00001936"/>
    </source>
</evidence>
<dbReference type="Gene3D" id="3.90.79.10">
    <property type="entry name" value="Nucleoside Triphosphate Pyrophosphohydrolase"/>
    <property type="match status" value="1"/>
</dbReference>
<reference evidence="9" key="1">
    <citation type="journal article" date="2019" name="Int. J. Syst. Evol. Microbiol.">
        <title>The Global Catalogue of Microorganisms (GCM) 10K type strain sequencing project: providing services to taxonomists for standard genome sequencing and annotation.</title>
        <authorList>
            <consortium name="The Broad Institute Genomics Platform"/>
            <consortium name="The Broad Institute Genome Sequencing Center for Infectious Disease"/>
            <person name="Wu L."/>
            <person name="Ma J."/>
        </authorList>
    </citation>
    <scope>NUCLEOTIDE SEQUENCE [LARGE SCALE GENOMIC DNA]</scope>
    <source>
        <strain evidence="9">CCUG 42001</strain>
    </source>
</reference>
<keyword evidence="6" id="KW-0464">Manganese</keyword>
<comment type="caution">
    <text evidence="8">The sequence shown here is derived from an EMBL/GenBank/DDBJ whole genome shotgun (WGS) entry which is preliminary data.</text>
</comment>
<dbReference type="PANTHER" id="PTHR12992">
    <property type="entry name" value="NUDIX HYDROLASE"/>
    <property type="match status" value="1"/>
</dbReference>
<comment type="cofactor">
    <cofactor evidence="1">
        <name>Mn(2+)</name>
        <dbReference type="ChEBI" id="CHEBI:29035"/>
    </cofactor>
</comment>
<dbReference type="EC" id="3.6.1.55" evidence="8"/>
<dbReference type="PROSITE" id="PS51462">
    <property type="entry name" value="NUDIX"/>
    <property type="match status" value="1"/>
</dbReference>
<name>A0ABW1WFL2_9BACL</name>
<dbReference type="GO" id="GO:0035539">
    <property type="term" value="F:8-oxo-7,8-dihydrodeoxyguanosine triphosphate pyrophosphatase activity"/>
    <property type="evidence" value="ECO:0007669"/>
    <property type="project" value="UniProtKB-EC"/>
</dbReference>
<evidence type="ECO:0000256" key="4">
    <source>
        <dbReference type="ARBA" id="ARBA00022801"/>
    </source>
</evidence>
<evidence type="ECO:0000256" key="2">
    <source>
        <dbReference type="ARBA" id="ARBA00001946"/>
    </source>
</evidence>
<dbReference type="InterPro" id="IPR015797">
    <property type="entry name" value="NUDIX_hydrolase-like_dom_sf"/>
</dbReference>
<evidence type="ECO:0000313" key="8">
    <source>
        <dbReference type="EMBL" id="MFC6386397.1"/>
    </source>
</evidence>
<keyword evidence="4 8" id="KW-0378">Hydrolase</keyword>
<keyword evidence="5" id="KW-0460">Magnesium</keyword>
<evidence type="ECO:0000313" key="9">
    <source>
        <dbReference type="Proteomes" id="UP001596267"/>
    </source>
</evidence>
<dbReference type="EMBL" id="JBHSTQ010000005">
    <property type="protein sequence ID" value="MFC6386397.1"/>
    <property type="molecule type" value="Genomic_DNA"/>
</dbReference>
<sequence length="217" mass="25025">METVSVGDFMDIKSIARRIENDEAIIGEETAKKSAVFIPLILQEDTWSILLEVRAAQLKRQPGDICFPGGRSEKRDGSVRETAIRETCEELGITKEHITMIGQMGTCITTSELFIYPFVGVLDQPELIRPNPDEVQEIFTIPLPWLMKQIPEKHMLTFSVNESDDFPYDRIVSGKNYAFRDLQITEPFYDYEGRTIWGLTARVLEHFVFLMNHRMFD</sequence>
<feature type="domain" description="Nudix hydrolase" evidence="7">
    <location>
        <begin position="31"/>
        <end position="164"/>
    </location>
</feature>
<dbReference type="SUPFAM" id="SSF55811">
    <property type="entry name" value="Nudix"/>
    <property type="match status" value="1"/>
</dbReference>
<evidence type="ECO:0000256" key="6">
    <source>
        <dbReference type="ARBA" id="ARBA00023211"/>
    </source>
</evidence>
<dbReference type="Pfam" id="PF00293">
    <property type="entry name" value="NUDIX"/>
    <property type="match status" value="1"/>
</dbReference>
<comment type="cofactor">
    <cofactor evidence="2">
        <name>Mg(2+)</name>
        <dbReference type="ChEBI" id="CHEBI:18420"/>
    </cofactor>
</comment>
<organism evidence="8 9">
    <name type="scientific">Sporolactobacillus kofuensis</name>
    <dbReference type="NCBI Taxonomy" id="269672"/>
    <lineage>
        <taxon>Bacteria</taxon>
        <taxon>Bacillati</taxon>
        <taxon>Bacillota</taxon>
        <taxon>Bacilli</taxon>
        <taxon>Bacillales</taxon>
        <taxon>Sporolactobacillaceae</taxon>
        <taxon>Sporolactobacillus</taxon>
    </lineage>
</organism>
<accession>A0ABW1WFL2</accession>
<dbReference type="InterPro" id="IPR000086">
    <property type="entry name" value="NUDIX_hydrolase_dom"/>
</dbReference>
<proteinExistence type="predicted"/>
<keyword evidence="3" id="KW-0479">Metal-binding</keyword>
<keyword evidence="9" id="KW-1185">Reference proteome</keyword>
<gene>
    <name evidence="8" type="ORF">ACFP7A_07275</name>
</gene>
<evidence type="ECO:0000256" key="5">
    <source>
        <dbReference type="ARBA" id="ARBA00022842"/>
    </source>
</evidence>
<dbReference type="RefSeq" id="WP_253053306.1">
    <property type="nucleotide sequence ID" value="NZ_JAMXWN010000004.1"/>
</dbReference>